<dbReference type="InterPro" id="IPR050640">
    <property type="entry name" value="Bact_2-comp_sensor_kinase"/>
</dbReference>
<dbReference type="RefSeq" id="WP_207332473.1">
    <property type="nucleotide sequence ID" value="NZ_JAFMYW010000012.1"/>
</dbReference>
<gene>
    <name evidence="3" type="ORF">J2I46_28305</name>
</gene>
<name>A0ABS3JR79_9BACT</name>
<dbReference type="PANTHER" id="PTHR34220:SF7">
    <property type="entry name" value="SENSOR HISTIDINE KINASE YPDA"/>
    <property type="match status" value="1"/>
</dbReference>
<dbReference type="InterPro" id="IPR010559">
    <property type="entry name" value="Sig_transdc_His_kin_internal"/>
</dbReference>
<keyword evidence="1" id="KW-0812">Transmembrane</keyword>
<dbReference type="EMBL" id="JAFMYW010000012">
    <property type="protein sequence ID" value="MBO0952519.1"/>
    <property type="molecule type" value="Genomic_DNA"/>
</dbReference>
<keyword evidence="1" id="KW-0472">Membrane</keyword>
<proteinExistence type="predicted"/>
<feature type="domain" description="Signal transduction histidine kinase internal region" evidence="2">
    <location>
        <begin position="170"/>
        <end position="246"/>
    </location>
</feature>
<feature type="transmembrane region" description="Helical" evidence="1">
    <location>
        <begin position="20"/>
        <end position="38"/>
    </location>
</feature>
<dbReference type="GO" id="GO:0016301">
    <property type="term" value="F:kinase activity"/>
    <property type="evidence" value="ECO:0007669"/>
    <property type="project" value="UniProtKB-KW"/>
</dbReference>
<protein>
    <submittedName>
        <fullName evidence="3">Histidine kinase</fullName>
    </submittedName>
</protein>
<keyword evidence="1" id="KW-1133">Transmembrane helix</keyword>
<evidence type="ECO:0000313" key="3">
    <source>
        <dbReference type="EMBL" id="MBO0952519.1"/>
    </source>
</evidence>
<dbReference type="Pfam" id="PF06580">
    <property type="entry name" value="His_kinase"/>
    <property type="match status" value="1"/>
</dbReference>
<feature type="transmembrane region" description="Helical" evidence="1">
    <location>
        <begin position="89"/>
        <end position="109"/>
    </location>
</feature>
<sequence length="362" mass="40813">MSRLLPFKLPRPLFNRPEAWFHLLWLPVVYPVAGGLLFGERYFRQFDVFIVGTLTMLGIHAVDLLLLTVLVRGIIAYYTDAQHIQRRNLMALGVGTLLASLMSVGTVWICSRVPILGTPFSASLALYLAGVGGISALLMGYVLIVTDTYGRWQAIQTEKEELLQLAMQQQLDALKGQINPHFLFNSLNSISSLIAQEPQKAEAFVDELAKVYRYMLQAHTRIWVPLGQEIQFARSYAQLLMVRYGPALLIQFDVAENQELLGVPPLTFRNLLDDILYHQVAQATKPLQVKIETGGQNQLLIRYNRQPRRLRVQAPSAGFDQVVNVYYLMGICPPQRETGQHDERIWLPLIPLPATTSSTSIT</sequence>
<accession>A0ABS3JR79</accession>
<feature type="transmembrane region" description="Helical" evidence="1">
    <location>
        <begin position="50"/>
        <end position="77"/>
    </location>
</feature>
<evidence type="ECO:0000256" key="1">
    <source>
        <dbReference type="SAM" id="Phobius"/>
    </source>
</evidence>
<evidence type="ECO:0000313" key="4">
    <source>
        <dbReference type="Proteomes" id="UP000664628"/>
    </source>
</evidence>
<feature type="transmembrane region" description="Helical" evidence="1">
    <location>
        <begin position="124"/>
        <end position="144"/>
    </location>
</feature>
<evidence type="ECO:0000259" key="2">
    <source>
        <dbReference type="Pfam" id="PF06580"/>
    </source>
</evidence>
<comment type="caution">
    <text evidence="3">The sequence shown here is derived from an EMBL/GenBank/DDBJ whole genome shotgun (WGS) entry which is preliminary data.</text>
</comment>
<keyword evidence="3" id="KW-0808">Transferase</keyword>
<keyword evidence="3" id="KW-0418">Kinase</keyword>
<keyword evidence="4" id="KW-1185">Reference proteome</keyword>
<reference evidence="3 4" key="1">
    <citation type="submission" date="2021-03" db="EMBL/GenBank/DDBJ databases">
        <title>Fibrella sp. HMF5405 genome sequencing and assembly.</title>
        <authorList>
            <person name="Kang H."/>
            <person name="Kim H."/>
            <person name="Bae S."/>
            <person name="Joh K."/>
        </authorList>
    </citation>
    <scope>NUCLEOTIDE SEQUENCE [LARGE SCALE GENOMIC DNA]</scope>
    <source>
        <strain evidence="3 4">HMF5405</strain>
    </source>
</reference>
<dbReference type="PANTHER" id="PTHR34220">
    <property type="entry name" value="SENSOR HISTIDINE KINASE YPDA"/>
    <property type="match status" value="1"/>
</dbReference>
<dbReference type="Proteomes" id="UP000664628">
    <property type="component" value="Unassembled WGS sequence"/>
</dbReference>
<organism evidence="3 4">
    <name type="scientific">Fibrella forsythiae</name>
    <dbReference type="NCBI Taxonomy" id="2817061"/>
    <lineage>
        <taxon>Bacteria</taxon>
        <taxon>Pseudomonadati</taxon>
        <taxon>Bacteroidota</taxon>
        <taxon>Cytophagia</taxon>
        <taxon>Cytophagales</taxon>
        <taxon>Spirosomataceae</taxon>
        <taxon>Fibrella</taxon>
    </lineage>
</organism>